<comment type="subunit">
    <text evidence="2">Tetramer of 2 alpha and 2 beta subunits.</text>
</comment>
<dbReference type="PANTHER" id="PTHR11516">
    <property type="entry name" value="PYRUVATE DEHYDROGENASE E1 COMPONENT, ALPHA SUBUNIT BACTERIAL AND ORGANELLAR"/>
    <property type="match status" value="1"/>
</dbReference>
<reference evidence="11 12" key="1">
    <citation type="submission" date="2024-01" db="EMBL/GenBank/DDBJ databases">
        <title>The genomes of 5 underutilized Papilionoideae crops provide insights into root nodulation and disease resistanc.</title>
        <authorList>
            <person name="Yuan L."/>
        </authorList>
    </citation>
    <scope>NUCLEOTIDE SEQUENCE [LARGE SCALE GENOMIC DNA]</scope>
    <source>
        <strain evidence="11">ZHUSHIDOU_FW_LH</strain>
        <tissue evidence="11">Leaf</tissue>
    </source>
</reference>
<evidence type="ECO:0000256" key="2">
    <source>
        <dbReference type="ARBA" id="ARBA00011130"/>
    </source>
</evidence>
<dbReference type="FunFam" id="3.40.50.970:FF:000013">
    <property type="entry name" value="Pyruvate dehydrogenase E1 component subunit alpha"/>
    <property type="match status" value="1"/>
</dbReference>
<comment type="catalytic activity">
    <reaction evidence="7 8">
        <text>N(6)-[(R)-lipoyl]-L-lysyl-[protein] + pyruvate + H(+) = N(6)-[(R)-S(8)-acetyldihydrolipoyl]-L-lysyl-[protein] + CO2</text>
        <dbReference type="Rhea" id="RHEA:19189"/>
        <dbReference type="Rhea" id="RHEA-COMP:10474"/>
        <dbReference type="Rhea" id="RHEA-COMP:10478"/>
        <dbReference type="ChEBI" id="CHEBI:15361"/>
        <dbReference type="ChEBI" id="CHEBI:15378"/>
        <dbReference type="ChEBI" id="CHEBI:16526"/>
        <dbReference type="ChEBI" id="CHEBI:83099"/>
        <dbReference type="ChEBI" id="CHEBI:83111"/>
        <dbReference type="EC" id="1.2.4.1"/>
    </reaction>
</comment>
<dbReference type="AlphaFoldDB" id="A0AAN9FMP9"/>
<evidence type="ECO:0000313" key="12">
    <source>
        <dbReference type="Proteomes" id="UP001372338"/>
    </source>
</evidence>
<evidence type="ECO:0000313" key="11">
    <source>
        <dbReference type="EMBL" id="KAK7275443.1"/>
    </source>
</evidence>
<evidence type="ECO:0000256" key="9">
    <source>
        <dbReference type="SAM" id="Coils"/>
    </source>
</evidence>
<dbReference type="Proteomes" id="UP001372338">
    <property type="component" value="Unassembled WGS sequence"/>
</dbReference>
<evidence type="ECO:0000256" key="6">
    <source>
        <dbReference type="ARBA" id="ARBA00025211"/>
    </source>
</evidence>
<accession>A0AAN9FMP9</accession>
<evidence type="ECO:0000256" key="7">
    <source>
        <dbReference type="ARBA" id="ARBA00051231"/>
    </source>
</evidence>
<dbReference type="CDD" id="cd02000">
    <property type="entry name" value="TPP_E1_PDC_ADC_BCADC"/>
    <property type="match status" value="1"/>
</dbReference>
<dbReference type="PANTHER" id="PTHR11516:SF60">
    <property type="entry name" value="PYRUVATE DEHYDROGENASE E1 COMPONENT SUBUNIT ALPHA"/>
    <property type="match status" value="1"/>
</dbReference>
<evidence type="ECO:0000256" key="4">
    <source>
        <dbReference type="ARBA" id="ARBA00023052"/>
    </source>
</evidence>
<dbReference type="SUPFAM" id="SSF52518">
    <property type="entry name" value="Thiamin diphosphate-binding fold (THDP-binding)"/>
    <property type="match status" value="1"/>
</dbReference>
<keyword evidence="5 8" id="KW-0670">Pyruvate</keyword>
<keyword evidence="3 8" id="KW-0560">Oxidoreductase</keyword>
<keyword evidence="9" id="KW-0175">Coiled coil</keyword>
<comment type="cofactor">
    <cofactor evidence="1 8">
        <name>thiamine diphosphate</name>
        <dbReference type="ChEBI" id="CHEBI:58937"/>
    </cofactor>
</comment>
<dbReference type="InterPro" id="IPR001017">
    <property type="entry name" value="DH_E1"/>
</dbReference>
<feature type="coiled-coil region" evidence="9">
    <location>
        <begin position="421"/>
        <end position="448"/>
    </location>
</feature>
<keyword evidence="12" id="KW-1185">Reference proteome</keyword>
<dbReference type="GO" id="GO:0006086">
    <property type="term" value="P:pyruvate decarboxylation to acetyl-CoA"/>
    <property type="evidence" value="ECO:0007669"/>
    <property type="project" value="InterPro"/>
</dbReference>
<dbReference type="EC" id="1.2.4.1" evidence="8"/>
<gene>
    <name evidence="11" type="ORF">RIF29_16560</name>
</gene>
<dbReference type="InterPro" id="IPR050642">
    <property type="entry name" value="PDH_E1_Alpha_Subunit"/>
</dbReference>
<evidence type="ECO:0000259" key="10">
    <source>
        <dbReference type="Pfam" id="PF00676"/>
    </source>
</evidence>
<dbReference type="InterPro" id="IPR017597">
    <property type="entry name" value="Pyrv_DH_E1_asu_subgrp-y"/>
</dbReference>
<dbReference type="EMBL" id="JAYWIO010000003">
    <property type="protein sequence ID" value="KAK7275443.1"/>
    <property type="molecule type" value="Genomic_DNA"/>
</dbReference>
<name>A0AAN9FMP9_CROPI</name>
<dbReference type="Pfam" id="PF00676">
    <property type="entry name" value="E1_dh"/>
    <property type="match status" value="1"/>
</dbReference>
<feature type="domain" description="Dehydrogenase E1 component" evidence="10">
    <location>
        <begin position="151"/>
        <end position="453"/>
    </location>
</feature>
<organism evidence="11 12">
    <name type="scientific">Crotalaria pallida</name>
    <name type="common">Smooth rattlebox</name>
    <name type="synonym">Crotalaria striata</name>
    <dbReference type="NCBI Taxonomy" id="3830"/>
    <lineage>
        <taxon>Eukaryota</taxon>
        <taxon>Viridiplantae</taxon>
        <taxon>Streptophyta</taxon>
        <taxon>Embryophyta</taxon>
        <taxon>Tracheophyta</taxon>
        <taxon>Spermatophyta</taxon>
        <taxon>Magnoliopsida</taxon>
        <taxon>eudicotyledons</taxon>
        <taxon>Gunneridae</taxon>
        <taxon>Pentapetalae</taxon>
        <taxon>rosids</taxon>
        <taxon>fabids</taxon>
        <taxon>Fabales</taxon>
        <taxon>Fabaceae</taxon>
        <taxon>Papilionoideae</taxon>
        <taxon>50 kb inversion clade</taxon>
        <taxon>genistoids sensu lato</taxon>
        <taxon>core genistoids</taxon>
        <taxon>Crotalarieae</taxon>
        <taxon>Crotalaria</taxon>
    </lineage>
</organism>
<proteinExistence type="predicted"/>
<evidence type="ECO:0000256" key="1">
    <source>
        <dbReference type="ARBA" id="ARBA00001964"/>
    </source>
</evidence>
<dbReference type="NCBIfam" id="TIGR03182">
    <property type="entry name" value="PDH_E1_alph_y"/>
    <property type="match status" value="1"/>
</dbReference>
<dbReference type="Gene3D" id="3.40.50.970">
    <property type="match status" value="1"/>
</dbReference>
<evidence type="ECO:0000256" key="3">
    <source>
        <dbReference type="ARBA" id="ARBA00023002"/>
    </source>
</evidence>
<protein>
    <recommendedName>
        <fullName evidence="8">Pyruvate dehydrogenase E1 component subunit alpha</fullName>
        <ecNumber evidence="8">1.2.4.1</ecNumber>
    </recommendedName>
</protein>
<evidence type="ECO:0000256" key="8">
    <source>
        <dbReference type="RuleBase" id="RU361139"/>
    </source>
</evidence>
<sequence>MHTPNTIPHPCFLRPLFTSLPSFPYIHSSLFLPPSSLSFHSFFTSFLSSVAEAAITITITMSFSATKLVHPLPLRSTDNKPLSFTSPSSFLGSNHKLRFNAFSKVLPLSQRLSASSSRVVAVSSDVVKEKKLKTNSNLLITKEEGLDLYEDMVLGRSFEDMCAQMYYRGKMFGFVHLYNGQEAVSTGFIRLLKKEDYVVSTYRDHVHALSKGVPARNVMSELYGKATGICRGQGGSMHMFSKEHNLLGGFAFIGEGIPVATGAAFSSKYRREVLKELGADQVTVAFFGDGTCNNGQFFECLNMAALWKLPIIFVVENNLWAIGMSHLRATSDPQIWKKGPAFGMPGVHVDGMDVLKVREVAKEAIERARRGEGPTLVECETYRFRGHSLADPDELRDPAEKAKYASRDPITALTKYIIENKLANEQELKSIDKKIEELLDEAVEFADASPQPPRSQLLENVFADPKGFGIGPDGKYRCEDPKFTQGTAHV</sequence>
<dbReference type="InterPro" id="IPR029061">
    <property type="entry name" value="THDP-binding"/>
</dbReference>
<keyword evidence="4 8" id="KW-0786">Thiamine pyrophosphate</keyword>
<evidence type="ECO:0000256" key="5">
    <source>
        <dbReference type="ARBA" id="ARBA00023317"/>
    </source>
</evidence>
<comment type="caution">
    <text evidence="11">The sequence shown here is derived from an EMBL/GenBank/DDBJ whole genome shotgun (WGS) entry which is preliminary data.</text>
</comment>
<dbReference type="GO" id="GO:0004739">
    <property type="term" value="F:pyruvate dehydrogenase (acetyl-transferring) activity"/>
    <property type="evidence" value="ECO:0007669"/>
    <property type="project" value="UniProtKB-UniRule"/>
</dbReference>
<comment type="function">
    <text evidence="6">The pyruvate dehydrogenase complex catalyzes the overall conversion of pyruvate to acetyl-CoA and CO(2). It contains multiple copies of three enzymatic components: pyruvate dehydrogenase (E1), dihydrolipoamide acetyltransferase (E2) and lipoamide dehydrogenase (E3).</text>
</comment>